<dbReference type="EMBL" id="CP008743">
    <property type="protein sequence ID" value="ARN84631.1"/>
    <property type="molecule type" value="Genomic_DNA"/>
</dbReference>
<organism evidence="3 4">
    <name type="scientific">Candidatus Nucleicultrix amoebiphila FS5</name>
    <dbReference type="NCBI Taxonomy" id="1414854"/>
    <lineage>
        <taxon>Bacteria</taxon>
        <taxon>Pseudomonadati</taxon>
        <taxon>Pseudomonadota</taxon>
        <taxon>Alphaproteobacteria</taxon>
        <taxon>Holosporales</taxon>
        <taxon>Candidatus Nucleicultricaceae</taxon>
        <taxon>Candidatus Nucleicultrix</taxon>
    </lineage>
</organism>
<dbReference type="Proteomes" id="UP000237351">
    <property type="component" value="Chromosome"/>
</dbReference>
<keyword evidence="1" id="KW-0489">Methyltransferase</keyword>
<evidence type="ECO:0000256" key="2">
    <source>
        <dbReference type="ARBA" id="ARBA00022679"/>
    </source>
</evidence>
<dbReference type="PANTHER" id="PTHR13090">
    <property type="entry name" value="ARGININE-HYDROXYLASE NDUFAF5, MITOCHONDRIAL"/>
    <property type="match status" value="1"/>
</dbReference>
<dbReference type="InterPro" id="IPR050602">
    <property type="entry name" value="Malonyl-ACP_OMT"/>
</dbReference>
<dbReference type="RefSeq" id="WP_085784085.1">
    <property type="nucleotide sequence ID" value="NZ_CP008743.1"/>
</dbReference>
<keyword evidence="2" id="KW-0808">Transferase</keyword>
<evidence type="ECO:0008006" key="5">
    <source>
        <dbReference type="Google" id="ProtNLM"/>
    </source>
</evidence>
<dbReference type="Gene3D" id="3.40.50.150">
    <property type="entry name" value="Vaccinia Virus protein VP39"/>
    <property type="match status" value="1"/>
</dbReference>
<dbReference type="GO" id="GO:0008168">
    <property type="term" value="F:methyltransferase activity"/>
    <property type="evidence" value="ECO:0007669"/>
    <property type="project" value="UniProtKB-KW"/>
</dbReference>
<dbReference type="KEGG" id="naf:GQ61_04145"/>
<dbReference type="GO" id="GO:0032259">
    <property type="term" value="P:methylation"/>
    <property type="evidence" value="ECO:0007669"/>
    <property type="project" value="UniProtKB-KW"/>
</dbReference>
<name>A0A1W6N4D3_9PROT</name>
<evidence type="ECO:0000256" key="1">
    <source>
        <dbReference type="ARBA" id="ARBA00022603"/>
    </source>
</evidence>
<evidence type="ECO:0000313" key="4">
    <source>
        <dbReference type="Proteomes" id="UP000237351"/>
    </source>
</evidence>
<dbReference type="Pfam" id="PF13489">
    <property type="entry name" value="Methyltransf_23"/>
    <property type="match status" value="1"/>
</dbReference>
<gene>
    <name evidence="3" type="ORF">GQ61_04145</name>
</gene>
<dbReference type="SUPFAM" id="SSF53335">
    <property type="entry name" value="S-adenosyl-L-methionine-dependent methyltransferases"/>
    <property type="match status" value="1"/>
</dbReference>
<keyword evidence="4" id="KW-1185">Reference proteome</keyword>
<dbReference type="PANTHER" id="PTHR13090:SF1">
    <property type="entry name" value="ARGININE-HYDROXYLASE NDUFAF5, MITOCHONDRIAL"/>
    <property type="match status" value="1"/>
</dbReference>
<evidence type="ECO:0000313" key="3">
    <source>
        <dbReference type="EMBL" id="ARN84631.1"/>
    </source>
</evidence>
<dbReference type="InterPro" id="IPR029063">
    <property type="entry name" value="SAM-dependent_MTases_sf"/>
</dbReference>
<proteinExistence type="predicted"/>
<reference evidence="3 4" key="1">
    <citation type="submission" date="2014-06" db="EMBL/GenBank/DDBJ databases">
        <title>The genome of the endonuclear symbiont Nucleicultrix amoebiphila.</title>
        <authorList>
            <person name="Schulz F."/>
            <person name="Horn M."/>
        </authorList>
    </citation>
    <scope>NUCLEOTIDE SEQUENCE [LARGE SCALE GENOMIC DNA]</scope>
    <source>
        <strain evidence="3 4">FS5</strain>
    </source>
</reference>
<protein>
    <recommendedName>
        <fullName evidence="5">Methyltransferase type 11 domain-containing protein</fullName>
    </recommendedName>
</protein>
<accession>A0A1W6N4D3</accession>
<dbReference type="STRING" id="1414854.GQ61_04145"/>
<dbReference type="AlphaFoldDB" id="A0A1W6N4D3"/>
<dbReference type="OrthoDB" id="9793723at2"/>
<sequence length="261" mass="30029">MKPLFDVCRIRENQARTASRFSEHAFLFEDVENQILERLREIKRDFSTILLMGASTGILKDALHKRFPEAFIVSAERTSQRFNLSLYSNRVTFNFEDWCFRADSFDLVISTLTLHSLNDPLSHLCNIRSSLKNEGVFLGTFFGGETLKPLRDALLQTELFLTKGAHARIYPLISNEASVELLQKANFTWPMVDVDRVMVHYEKLITLLHDLRGMGEGNALIERSKATPSKKLFQNAEKCLERQNGRFAIPFDVIYFTGWKG</sequence>